<dbReference type="EMBL" id="VHSH01000005">
    <property type="protein sequence ID" value="TQV78964.1"/>
    <property type="molecule type" value="Genomic_DNA"/>
</dbReference>
<gene>
    <name evidence="2" type="ORF">FKG95_14860</name>
</gene>
<feature type="signal peptide" evidence="1">
    <location>
        <begin position="1"/>
        <end position="20"/>
    </location>
</feature>
<name>A0A545TP24_9PROT</name>
<dbReference type="AlphaFoldDB" id="A0A545TP24"/>
<keyword evidence="3" id="KW-1185">Reference proteome</keyword>
<evidence type="ECO:0000256" key="1">
    <source>
        <dbReference type="SAM" id="SignalP"/>
    </source>
</evidence>
<feature type="chain" id="PRO_5021959467" evidence="1">
    <location>
        <begin position="21"/>
        <end position="133"/>
    </location>
</feature>
<comment type="caution">
    <text evidence="2">The sequence shown here is derived from an EMBL/GenBank/DDBJ whole genome shotgun (WGS) entry which is preliminary data.</text>
</comment>
<evidence type="ECO:0000313" key="3">
    <source>
        <dbReference type="Proteomes" id="UP000315252"/>
    </source>
</evidence>
<organism evidence="2 3">
    <name type="scientific">Denitrobaculum tricleocarpae</name>
    <dbReference type="NCBI Taxonomy" id="2591009"/>
    <lineage>
        <taxon>Bacteria</taxon>
        <taxon>Pseudomonadati</taxon>
        <taxon>Pseudomonadota</taxon>
        <taxon>Alphaproteobacteria</taxon>
        <taxon>Rhodospirillales</taxon>
        <taxon>Rhodospirillaceae</taxon>
        <taxon>Denitrobaculum</taxon>
    </lineage>
</organism>
<protein>
    <submittedName>
        <fullName evidence="2">Uncharacterized protein</fullName>
    </submittedName>
</protein>
<dbReference type="PROSITE" id="PS51257">
    <property type="entry name" value="PROKAR_LIPOPROTEIN"/>
    <property type="match status" value="1"/>
</dbReference>
<dbReference type="OrthoDB" id="9844707at2"/>
<reference evidence="2 3" key="1">
    <citation type="submission" date="2019-06" db="EMBL/GenBank/DDBJ databases">
        <title>Whole genome sequence for Rhodospirillaceae sp. R148.</title>
        <authorList>
            <person name="Wang G."/>
        </authorList>
    </citation>
    <scope>NUCLEOTIDE SEQUENCE [LARGE SCALE GENOMIC DNA]</scope>
    <source>
        <strain evidence="2 3">R148</strain>
    </source>
</reference>
<evidence type="ECO:0000313" key="2">
    <source>
        <dbReference type="EMBL" id="TQV78964.1"/>
    </source>
</evidence>
<proteinExistence type="predicted"/>
<accession>A0A545TP24</accession>
<dbReference type="RefSeq" id="WP_142897187.1">
    <property type="nucleotide sequence ID" value="NZ_ML660056.1"/>
</dbReference>
<dbReference type="Proteomes" id="UP000315252">
    <property type="component" value="Unassembled WGS sequence"/>
</dbReference>
<sequence>MFWRISAALPLFLLTGCGLGQNLIKAGTENEQYKACVLEQVEVLSASYGGGELVVERATEFVVSACKPQEDVYVVAMTDLAMTMTGSLASTEKFLEDEEATLRSDLHDLAARLVSQNLYRFMTASGHCSPCLG</sequence>
<keyword evidence="1" id="KW-0732">Signal</keyword>